<dbReference type="GO" id="GO:0006612">
    <property type="term" value="P:protein targeting to membrane"/>
    <property type="evidence" value="ECO:0007669"/>
    <property type="project" value="TreeGrafter"/>
</dbReference>
<dbReference type="PANTHER" id="PTHR22883:SF488">
    <property type="entry name" value="PALMITOYLTRANSFERASE"/>
    <property type="match status" value="1"/>
</dbReference>
<keyword evidence="14" id="KW-1185">Reference proteome</keyword>
<dbReference type="GO" id="GO:0005783">
    <property type="term" value="C:endoplasmic reticulum"/>
    <property type="evidence" value="ECO:0007669"/>
    <property type="project" value="TreeGrafter"/>
</dbReference>
<keyword evidence="6" id="KW-0564">Palmitate</keyword>
<feature type="compositionally biased region" description="Basic and acidic residues" evidence="11">
    <location>
        <begin position="55"/>
        <end position="78"/>
    </location>
</feature>
<feature type="compositionally biased region" description="Polar residues" evidence="11">
    <location>
        <begin position="106"/>
        <end position="124"/>
    </location>
</feature>
<evidence type="ECO:0000256" key="9">
    <source>
        <dbReference type="ARBA" id="ARBA00048048"/>
    </source>
</evidence>
<feature type="transmembrane region" description="Helical" evidence="10">
    <location>
        <begin position="383"/>
        <end position="407"/>
    </location>
</feature>
<feature type="transmembrane region" description="Helical" evidence="10">
    <location>
        <begin position="239"/>
        <end position="264"/>
    </location>
</feature>
<name>A0A4S8L2D2_DENBC</name>
<dbReference type="GO" id="GO:0019706">
    <property type="term" value="F:protein-cysteine S-palmitoyltransferase activity"/>
    <property type="evidence" value="ECO:0007669"/>
    <property type="project" value="UniProtKB-EC"/>
</dbReference>
<evidence type="ECO:0000256" key="6">
    <source>
        <dbReference type="ARBA" id="ARBA00023139"/>
    </source>
</evidence>
<feature type="compositionally biased region" description="Polar residues" evidence="11">
    <location>
        <begin position="38"/>
        <end position="50"/>
    </location>
</feature>
<comment type="similarity">
    <text evidence="10">Belongs to the DHHC palmitoyltransferase family.</text>
</comment>
<feature type="region of interest" description="Disordered" evidence="11">
    <location>
        <begin position="1"/>
        <end position="124"/>
    </location>
</feature>
<dbReference type="PROSITE" id="PS50216">
    <property type="entry name" value="DHHC"/>
    <property type="match status" value="1"/>
</dbReference>
<feature type="transmembrane region" description="Helical" evidence="10">
    <location>
        <begin position="427"/>
        <end position="448"/>
    </location>
</feature>
<dbReference type="AlphaFoldDB" id="A0A4S8L2D2"/>
<evidence type="ECO:0000256" key="5">
    <source>
        <dbReference type="ARBA" id="ARBA00023136"/>
    </source>
</evidence>
<feature type="domain" description="Palmitoyltransferase DHHC" evidence="12">
    <location>
        <begin position="338"/>
        <end position="465"/>
    </location>
</feature>
<feature type="compositionally biased region" description="Basic and acidic residues" evidence="11">
    <location>
        <begin position="154"/>
        <end position="164"/>
    </location>
</feature>
<dbReference type="InterPro" id="IPR039859">
    <property type="entry name" value="PFA4/ZDH16/20/ERF2-like"/>
</dbReference>
<evidence type="ECO:0000256" key="4">
    <source>
        <dbReference type="ARBA" id="ARBA00022989"/>
    </source>
</evidence>
<evidence type="ECO:0000313" key="13">
    <source>
        <dbReference type="EMBL" id="THU82612.1"/>
    </source>
</evidence>
<evidence type="ECO:0000256" key="7">
    <source>
        <dbReference type="ARBA" id="ARBA00023288"/>
    </source>
</evidence>
<evidence type="ECO:0000256" key="10">
    <source>
        <dbReference type="RuleBase" id="RU079119"/>
    </source>
</evidence>
<comment type="catalytic activity">
    <reaction evidence="9 10">
        <text>L-cysteinyl-[protein] + hexadecanoyl-CoA = S-hexadecanoyl-L-cysteinyl-[protein] + CoA</text>
        <dbReference type="Rhea" id="RHEA:36683"/>
        <dbReference type="Rhea" id="RHEA-COMP:10131"/>
        <dbReference type="Rhea" id="RHEA-COMP:11032"/>
        <dbReference type="ChEBI" id="CHEBI:29950"/>
        <dbReference type="ChEBI" id="CHEBI:57287"/>
        <dbReference type="ChEBI" id="CHEBI:57379"/>
        <dbReference type="ChEBI" id="CHEBI:74151"/>
        <dbReference type="EC" id="2.3.1.225"/>
    </reaction>
</comment>
<evidence type="ECO:0000259" key="12">
    <source>
        <dbReference type="Pfam" id="PF01529"/>
    </source>
</evidence>
<feature type="compositionally biased region" description="Basic and acidic residues" evidence="11">
    <location>
        <begin position="89"/>
        <end position="102"/>
    </location>
</feature>
<keyword evidence="3 10" id="KW-0812">Transmembrane</keyword>
<evidence type="ECO:0000256" key="11">
    <source>
        <dbReference type="SAM" id="MobiDB-lite"/>
    </source>
</evidence>
<accession>A0A4S8L2D2</accession>
<evidence type="ECO:0000256" key="3">
    <source>
        <dbReference type="ARBA" id="ARBA00022692"/>
    </source>
</evidence>
<protein>
    <recommendedName>
        <fullName evidence="10">Palmitoyltransferase</fullName>
        <ecNumber evidence="10">2.3.1.225</ecNumber>
    </recommendedName>
</protein>
<proteinExistence type="inferred from homology"/>
<dbReference type="GO" id="GO:0016020">
    <property type="term" value="C:membrane"/>
    <property type="evidence" value="ECO:0007669"/>
    <property type="project" value="UniProtKB-SubCell"/>
</dbReference>
<reference evidence="13 14" key="1">
    <citation type="journal article" date="2019" name="Nat. Ecol. Evol.">
        <title>Megaphylogeny resolves global patterns of mushroom evolution.</title>
        <authorList>
            <person name="Varga T."/>
            <person name="Krizsan K."/>
            <person name="Foldi C."/>
            <person name="Dima B."/>
            <person name="Sanchez-Garcia M."/>
            <person name="Sanchez-Ramirez S."/>
            <person name="Szollosi G.J."/>
            <person name="Szarkandi J.G."/>
            <person name="Papp V."/>
            <person name="Albert L."/>
            <person name="Andreopoulos W."/>
            <person name="Angelini C."/>
            <person name="Antonin V."/>
            <person name="Barry K.W."/>
            <person name="Bougher N.L."/>
            <person name="Buchanan P."/>
            <person name="Buyck B."/>
            <person name="Bense V."/>
            <person name="Catcheside P."/>
            <person name="Chovatia M."/>
            <person name="Cooper J."/>
            <person name="Damon W."/>
            <person name="Desjardin D."/>
            <person name="Finy P."/>
            <person name="Geml J."/>
            <person name="Haridas S."/>
            <person name="Hughes K."/>
            <person name="Justo A."/>
            <person name="Karasinski D."/>
            <person name="Kautmanova I."/>
            <person name="Kiss B."/>
            <person name="Kocsube S."/>
            <person name="Kotiranta H."/>
            <person name="LaButti K.M."/>
            <person name="Lechner B.E."/>
            <person name="Liimatainen K."/>
            <person name="Lipzen A."/>
            <person name="Lukacs Z."/>
            <person name="Mihaltcheva S."/>
            <person name="Morgado L.N."/>
            <person name="Niskanen T."/>
            <person name="Noordeloos M.E."/>
            <person name="Ohm R.A."/>
            <person name="Ortiz-Santana B."/>
            <person name="Ovrebo C."/>
            <person name="Racz N."/>
            <person name="Riley R."/>
            <person name="Savchenko A."/>
            <person name="Shiryaev A."/>
            <person name="Soop K."/>
            <person name="Spirin V."/>
            <person name="Szebenyi C."/>
            <person name="Tomsovsky M."/>
            <person name="Tulloss R.E."/>
            <person name="Uehling J."/>
            <person name="Grigoriev I.V."/>
            <person name="Vagvolgyi C."/>
            <person name="Papp T."/>
            <person name="Martin F.M."/>
            <person name="Miettinen O."/>
            <person name="Hibbett D.S."/>
            <person name="Nagy L.G."/>
        </authorList>
    </citation>
    <scope>NUCLEOTIDE SEQUENCE [LARGE SCALE GENOMIC DNA]</scope>
    <source>
        <strain evidence="13 14">CBS 962.96</strain>
    </source>
</reference>
<evidence type="ECO:0000256" key="2">
    <source>
        <dbReference type="ARBA" id="ARBA00022679"/>
    </source>
</evidence>
<comment type="subcellular location">
    <subcellularLocation>
        <location evidence="1">Membrane</location>
        <topology evidence="1">Multi-pass membrane protein</topology>
    </subcellularLocation>
</comment>
<keyword evidence="7" id="KW-0449">Lipoprotein</keyword>
<keyword evidence="4 10" id="KW-1133">Transmembrane helix</keyword>
<feature type="transmembrane region" description="Helical" evidence="10">
    <location>
        <begin position="270"/>
        <end position="293"/>
    </location>
</feature>
<feature type="region of interest" description="Disordered" evidence="11">
    <location>
        <begin position="142"/>
        <end position="164"/>
    </location>
</feature>
<keyword evidence="8 10" id="KW-0012">Acyltransferase</keyword>
<dbReference type="InterPro" id="IPR001594">
    <property type="entry name" value="Palmitoyltrfase_DHHC"/>
</dbReference>
<dbReference type="Proteomes" id="UP000297245">
    <property type="component" value="Unassembled WGS sequence"/>
</dbReference>
<evidence type="ECO:0000313" key="14">
    <source>
        <dbReference type="Proteomes" id="UP000297245"/>
    </source>
</evidence>
<dbReference type="EC" id="2.3.1.225" evidence="10"/>
<evidence type="ECO:0000256" key="8">
    <source>
        <dbReference type="ARBA" id="ARBA00023315"/>
    </source>
</evidence>
<evidence type="ECO:0000256" key="1">
    <source>
        <dbReference type="ARBA" id="ARBA00004141"/>
    </source>
</evidence>
<dbReference type="Pfam" id="PF01529">
    <property type="entry name" value="DHHC"/>
    <property type="match status" value="1"/>
</dbReference>
<comment type="domain">
    <text evidence="10">The DHHC domain is required for palmitoyltransferase activity.</text>
</comment>
<dbReference type="OrthoDB" id="9909019at2759"/>
<dbReference type="PANTHER" id="PTHR22883">
    <property type="entry name" value="ZINC FINGER DHHC DOMAIN CONTAINING PROTEIN"/>
    <property type="match status" value="1"/>
</dbReference>
<sequence length="524" mass="57858">MSNPPRSPSFPVHSSNTHAGGVQPSASFFRPSKPHYSRPSTPASNHNNDNGVGDAQHEEDYPLYDISKRTSDSTEQTHDPAIAVKGLKQSREPLIDGRERHGVHPNSATTSTMTTRPGMSRSATSRIRSSFDMVFNIRRGVSTDSNSRHGHGHGGHEIESKRRIHDEEQDIGQYGTRPSTMSTPDLSIFVPSRHGAASLAYVPVPDPKTGKPMRNYQLHPSRNRFFFRGRLLTGGDSPWAFVVSFALALAVPGLFFGTTAQWWWANMGAGGKVMVVLVGYLTLVTISSMLATATMDPGILPRNLDPDPPYPSTSPSDGGMRAPLPRDLKVRSDVVRVKYCPTCKTYRPPRSSHCKMCDNCVDGCDHHCQWVNNCVGRRNYTTFFVLLLSTTLTLVLIICTSAIHLYLVTRREHVDFRHALSGSQGGGSAAVFCLSILIIWPVAALLSYHLRLLVLNITTIEQIRNQAHKTLVPGPAPPNPFSHGTWRRNALAVLCRPQGYSWLDPSGIATEDKREVNPRARVYL</sequence>
<keyword evidence="2 10" id="KW-0808">Transferase</keyword>
<organism evidence="13 14">
    <name type="scientific">Dendrothele bispora (strain CBS 962.96)</name>
    <dbReference type="NCBI Taxonomy" id="1314807"/>
    <lineage>
        <taxon>Eukaryota</taxon>
        <taxon>Fungi</taxon>
        <taxon>Dikarya</taxon>
        <taxon>Basidiomycota</taxon>
        <taxon>Agaricomycotina</taxon>
        <taxon>Agaricomycetes</taxon>
        <taxon>Agaricomycetidae</taxon>
        <taxon>Agaricales</taxon>
        <taxon>Agaricales incertae sedis</taxon>
        <taxon>Dendrothele</taxon>
    </lineage>
</organism>
<dbReference type="GO" id="GO:0005794">
    <property type="term" value="C:Golgi apparatus"/>
    <property type="evidence" value="ECO:0007669"/>
    <property type="project" value="TreeGrafter"/>
</dbReference>
<gene>
    <name evidence="13" type="ORF">K435DRAFT_766479</name>
</gene>
<dbReference type="EMBL" id="ML179720">
    <property type="protein sequence ID" value="THU82612.1"/>
    <property type="molecule type" value="Genomic_DNA"/>
</dbReference>
<feature type="region of interest" description="Disordered" evidence="11">
    <location>
        <begin position="302"/>
        <end position="324"/>
    </location>
</feature>
<keyword evidence="5 10" id="KW-0472">Membrane</keyword>